<dbReference type="AlphaFoldDB" id="A0AA42RXR7"/>
<evidence type="ECO:0000313" key="2">
    <source>
        <dbReference type="Proteomes" id="UP001160882"/>
    </source>
</evidence>
<gene>
    <name evidence="1" type="ORF">N5I14_18775</name>
</gene>
<dbReference type="GO" id="GO:0005524">
    <property type="term" value="F:ATP binding"/>
    <property type="evidence" value="ECO:0007669"/>
    <property type="project" value="UniProtKB-KW"/>
</dbReference>
<dbReference type="Pfam" id="PF13589">
    <property type="entry name" value="HATPase_c_3"/>
    <property type="match status" value="1"/>
</dbReference>
<protein>
    <submittedName>
        <fullName evidence="1">ATP-binding protein</fullName>
    </submittedName>
</protein>
<dbReference type="SUPFAM" id="SSF55874">
    <property type="entry name" value="ATPase domain of HSP90 chaperone/DNA topoisomerase II/histidine kinase"/>
    <property type="match status" value="1"/>
</dbReference>
<keyword evidence="1" id="KW-0547">Nucleotide-binding</keyword>
<keyword evidence="1" id="KW-0067">ATP-binding</keyword>
<comment type="caution">
    <text evidence="1">The sequence shown here is derived from an EMBL/GenBank/DDBJ whole genome shotgun (WGS) entry which is preliminary data.</text>
</comment>
<proteinExistence type="predicted"/>
<organism evidence="1 2">
    <name type="scientific">Pseudomonas mosselii</name>
    <dbReference type="NCBI Taxonomy" id="78327"/>
    <lineage>
        <taxon>Bacteria</taxon>
        <taxon>Pseudomonadati</taxon>
        <taxon>Pseudomonadota</taxon>
        <taxon>Gammaproteobacteria</taxon>
        <taxon>Pseudomonadales</taxon>
        <taxon>Pseudomonadaceae</taxon>
        <taxon>Pseudomonas</taxon>
    </lineage>
</organism>
<sequence>MVDKVTVKAFPAKRFFVEMLTRDIELKDSILDLLDNCVDGVMRERRSNLESATPYKGFEARIDFDGDSFSISDNCGGIPKGVALERAFRMGRPDKDTDKDIPTVGVYGIGMKRAIFKMGREATVSSMRNDGSYNVDILPSWLDDDNDWDLPLNDTNFDEQAASGVTVSVRSLHSGVSRLFSNVTGFEEDLKKSISAYYGNIIQKGFSVYVNGQQVSPLGSSFILSPESFKSGSGIAPFIYLGELNGVKIEVAVGFYRNLPTDEEQESALSGRPTSEQAGWTLICNDRVVLYADKTKVTGWGEAGVPAYHTQFVSIAGVVNFISNDASSLPVTTTKRGIDGNSEIYLSVKEFMREGMKMFTDYTNKWKVPSDKRPELAVPAVASTVTNMANMVPDSKWSQDRKSVIKGKKFKPVLPVPAKAVEYKFMRFSKPLDEIRSLGIHFFDDPNYAPGDIAAACFEEALERIEE</sequence>
<name>A0AA42RXR7_9PSED</name>
<reference evidence="1" key="1">
    <citation type="submission" date="2022-09" db="EMBL/GenBank/DDBJ databases">
        <title>Intensive care unit water sources are persistently colonized with multi-drug resistant bacteria and are the site of extensive horizontal gene transfer of antibiotic resistance genes.</title>
        <authorList>
            <person name="Diorio-Toth L."/>
        </authorList>
    </citation>
    <scope>NUCLEOTIDE SEQUENCE</scope>
    <source>
        <strain evidence="1">GD03782</strain>
    </source>
</reference>
<dbReference type="Proteomes" id="UP001160882">
    <property type="component" value="Unassembled WGS sequence"/>
</dbReference>
<dbReference type="EMBL" id="JAOCGG010000045">
    <property type="protein sequence ID" value="MDH1632284.1"/>
    <property type="molecule type" value="Genomic_DNA"/>
</dbReference>
<dbReference type="InterPro" id="IPR036890">
    <property type="entry name" value="HATPase_C_sf"/>
</dbReference>
<accession>A0AA42RXR7</accession>
<evidence type="ECO:0000313" key="1">
    <source>
        <dbReference type="EMBL" id="MDH1632284.1"/>
    </source>
</evidence>
<dbReference type="RefSeq" id="WP_280082948.1">
    <property type="nucleotide sequence ID" value="NZ_JAOCGG010000045.1"/>
</dbReference>